<sequence>MAEPQPDGASEGRRKSSGKRSTTAIDAGVAAAVPLPTAPCGACKFLRRKCISGCIFAPHFGSDQGAARFAAVHKVFGASNVSKLLLHIPMNRRHDAVVTISYEAQARLSDPVYGCVSTVLALQQQVASLQAELAMVQTQLINSRLAVANAFHNAHQLQPHQQQQQQQQHIALLQPGPGPAYSSNNSSSTSNNHHHHHHLLNNNNNLIINSSFDALTCETTAPSSHSFEPLQLSSHCPPRPPSSQEDEDQDQEEDEEDSRNNPAVSFAHHILHSS</sequence>
<dbReference type="Proteomes" id="UP001060215">
    <property type="component" value="Chromosome 13"/>
</dbReference>
<organism evidence="1 2">
    <name type="scientific">Camellia lanceoleosa</name>
    <dbReference type="NCBI Taxonomy" id="1840588"/>
    <lineage>
        <taxon>Eukaryota</taxon>
        <taxon>Viridiplantae</taxon>
        <taxon>Streptophyta</taxon>
        <taxon>Embryophyta</taxon>
        <taxon>Tracheophyta</taxon>
        <taxon>Spermatophyta</taxon>
        <taxon>Magnoliopsida</taxon>
        <taxon>eudicotyledons</taxon>
        <taxon>Gunneridae</taxon>
        <taxon>Pentapetalae</taxon>
        <taxon>asterids</taxon>
        <taxon>Ericales</taxon>
        <taxon>Theaceae</taxon>
        <taxon>Camellia</taxon>
    </lineage>
</organism>
<proteinExistence type="predicted"/>
<name>A0ACC0FVC4_9ERIC</name>
<reference evidence="1 2" key="1">
    <citation type="journal article" date="2022" name="Plant J.">
        <title>Chromosome-level genome of Camellia lanceoleosa provides a valuable resource for understanding genome evolution and self-incompatibility.</title>
        <authorList>
            <person name="Gong W."/>
            <person name="Xiao S."/>
            <person name="Wang L."/>
            <person name="Liao Z."/>
            <person name="Chang Y."/>
            <person name="Mo W."/>
            <person name="Hu G."/>
            <person name="Li W."/>
            <person name="Zhao G."/>
            <person name="Zhu H."/>
            <person name="Hu X."/>
            <person name="Ji K."/>
            <person name="Xiang X."/>
            <person name="Song Q."/>
            <person name="Yuan D."/>
            <person name="Jin S."/>
            <person name="Zhang L."/>
        </authorList>
    </citation>
    <scope>NUCLEOTIDE SEQUENCE [LARGE SCALE GENOMIC DNA]</scope>
    <source>
        <strain evidence="1">SQ_2022a</strain>
    </source>
</reference>
<dbReference type="EMBL" id="CM045770">
    <property type="protein sequence ID" value="KAI7992750.1"/>
    <property type="molecule type" value="Genomic_DNA"/>
</dbReference>
<protein>
    <submittedName>
        <fullName evidence="1">LOB domain-containing protein 20</fullName>
    </submittedName>
</protein>
<accession>A0ACC0FVC4</accession>
<evidence type="ECO:0000313" key="2">
    <source>
        <dbReference type="Proteomes" id="UP001060215"/>
    </source>
</evidence>
<gene>
    <name evidence="1" type="ORF">LOK49_LG12G02165</name>
</gene>
<evidence type="ECO:0000313" key="1">
    <source>
        <dbReference type="EMBL" id="KAI7992750.1"/>
    </source>
</evidence>
<keyword evidence="2" id="KW-1185">Reference proteome</keyword>
<comment type="caution">
    <text evidence="1">The sequence shown here is derived from an EMBL/GenBank/DDBJ whole genome shotgun (WGS) entry which is preliminary data.</text>
</comment>